<dbReference type="SUPFAM" id="SSF52540">
    <property type="entry name" value="P-loop containing nucleoside triphosphate hydrolases"/>
    <property type="match status" value="1"/>
</dbReference>
<keyword evidence="1 3" id="KW-0853">WD repeat</keyword>
<evidence type="ECO:0000313" key="7">
    <source>
        <dbReference type="EMBL" id="MFC7449487.1"/>
    </source>
</evidence>
<dbReference type="CDD" id="cd00200">
    <property type="entry name" value="WD40"/>
    <property type="match status" value="2"/>
</dbReference>
<name>A0ABW2S045_9NOCA</name>
<feature type="domain" description="Novel STAND NTPase 1" evidence="6">
    <location>
        <begin position="8"/>
        <end position="245"/>
    </location>
</feature>
<feature type="transmembrane region" description="Helical" evidence="5">
    <location>
        <begin position="457"/>
        <end position="480"/>
    </location>
</feature>
<evidence type="ECO:0000256" key="2">
    <source>
        <dbReference type="ARBA" id="ARBA00022737"/>
    </source>
</evidence>
<keyword evidence="2" id="KW-0677">Repeat</keyword>
<dbReference type="PANTHER" id="PTHR19879">
    <property type="entry name" value="TRANSCRIPTION INITIATION FACTOR TFIID"/>
    <property type="match status" value="1"/>
</dbReference>
<evidence type="ECO:0000256" key="1">
    <source>
        <dbReference type="ARBA" id="ARBA00022574"/>
    </source>
</evidence>
<proteinExistence type="predicted"/>
<keyword evidence="8" id="KW-1185">Reference proteome</keyword>
<dbReference type="InterPro" id="IPR011047">
    <property type="entry name" value="Quinoprotein_ADH-like_sf"/>
</dbReference>
<evidence type="ECO:0000259" key="6">
    <source>
        <dbReference type="Pfam" id="PF20703"/>
    </source>
</evidence>
<dbReference type="Pfam" id="PF20703">
    <property type="entry name" value="nSTAND1"/>
    <property type="match status" value="1"/>
</dbReference>
<sequence length="1231" mass="133917">MQLDRDNPWPGLESFEEDAQAFFFGRDHEIASLRNHVLDAPVTVLYGRSGLGKTSLLQAGLFPVLRERHLLPIYIRFDLKPDAAPLTDQLHHAVRDSIKADVPDAVLPSDQGSLWEYLHRKDFELWSTQNYPLTPVIVLDQFEELFTLGERVPDLVREFRDNLGDLAENRIPAELAARIEDDEAVAARFDLRSRKYKLLISLREDFLPELEGWRQLIPALGRSRVRLLNLRTRDALSAVRKPAPHLMTEPLARRVVAIVGGEDLHHGHDTADAEAGHPGDHRGGSDVEPALLSLFCRELNEERKRHGQPQFDEQLVEDAKRDILSNYYSSCVSDLPPRVAGFIESNLITEKGFRNSYPREDAVPSHLTDDELTQLIHSRLLRLEERYGAQRIELTHDVLTRVVREHRDRRRAHEESAAREARLAAEQQRQQAELRDAQERQQAAEDYALALRKRSRILHAVLAGTAVIAVLALVFAYVAVRAQDQADAQRVVADARSREALGEKLSSEGLAILAGGQPGTEQSGLVKVIAAPNISSRPNLGGLLIALDGRSRLHEIYPASGILSGDGQRVATTSQAGIQMVDTRTWKPVGHRFGDRSGSQLDPLVPSHRTRLSFSGRYLASLDGETDKAIRVWDFDTGNYTSQPMSIGEAPTEVPVAISVDGRRVAAPGEGGVRLWDTPTGRLIATLPVNPDAVVTALAFSPDGHRIATGSYGESFVQLWDAETGAAVRETSRFHDEGFADSDLITSLAFSLDGGVVAAGGATFDTSFLSGGTPLRLWNADTGALIGAPVVGDYGFIQSVAFSPDGRRIATGSNDKTVRLWDAGTSQPIGNPMNLQSPVGHVAFTLDGDNIVAVSDNAVQKLDGNLDDQLAVETAGSKAAAPGPDESLALGTSTDVPEVVVVRDNAAHQLNADTGEQVSVVVSDALRSYSDMDWSRDHRWIAIAGEDNAIRVVDATNGQPAGKPLVGHNDAVYDVEFSRDGTMLASASADNTVRMWDWRTGEQIDELQTGNEFGVAEVLFSEDGSHLFSRGSGSTWIWDTSTRPPTGKQVGGPNSPLTFVAMAVSPDNHHLATASAQGDIQQWDVSSGQAFGPTMEVHSAIDDIDYSPDGHYLASVSALLADETLRFWDAASGRQVGAPVSTEHMGTTQFVAFSKNGHSVYIGGIGSGPAKPTDSGPTAGQAAIWRLPAPAEWEHLLCAKLTANPSEQQWKDWISPDVPYEEPCPGKPRTP</sequence>
<dbReference type="PRINTS" id="PR00320">
    <property type="entry name" value="GPROTEINBRPT"/>
</dbReference>
<reference evidence="8" key="1">
    <citation type="journal article" date="2019" name="Int. J. Syst. Evol. Microbiol.">
        <title>The Global Catalogue of Microorganisms (GCM) 10K type strain sequencing project: providing services to taxonomists for standard genome sequencing and annotation.</title>
        <authorList>
            <consortium name="The Broad Institute Genomics Platform"/>
            <consortium name="The Broad Institute Genome Sequencing Center for Infectious Disease"/>
            <person name="Wu L."/>
            <person name="Ma J."/>
        </authorList>
    </citation>
    <scope>NUCLEOTIDE SEQUENCE [LARGE SCALE GENOMIC DNA]</scope>
    <source>
        <strain evidence="8">ICMP 19430</strain>
    </source>
</reference>
<keyword evidence="5" id="KW-0472">Membrane</keyword>
<keyword evidence="4" id="KW-0175">Coiled coil</keyword>
<feature type="coiled-coil region" evidence="4">
    <location>
        <begin position="420"/>
        <end position="447"/>
    </location>
</feature>
<accession>A0ABW2S045</accession>
<organism evidence="7 8">
    <name type="scientific">Rhodococcus daqingensis</name>
    <dbReference type="NCBI Taxonomy" id="2479363"/>
    <lineage>
        <taxon>Bacteria</taxon>
        <taxon>Bacillati</taxon>
        <taxon>Actinomycetota</taxon>
        <taxon>Actinomycetes</taxon>
        <taxon>Mycobacteriales</taxon>
        <taxon>Nocardiaceae</taxon>
        <taxon>Rhodococcus</taxon>
    </lineage>
</organism>
<dbReference type="InterPro" id="IPR027417">
    <property type="entry name" value="P-loop_NTPase"/>
</dbReference>
<dbReference type="PROSITE" id="PS50082">
    <property type="entry name" value="WD_REPEATS_2"/>
    <property type="match status" value="2"/>
</dbReference>
<dbReference type="Pfam" id="PF00400">
    <property type="entry name" value="WD40"/>
    <property type="match status" value="5"/>
</dbReference>
<comment type="caution">
    <text evidence="7">The sequence shown here is derived from an EMBL/GenBank/DDBJ whole genome shotgun (WGS) entry which is preliminary data.</text>
</comment>
<evidence type="ECO:0000256" key="4">
    <source>
        <dbReference type="SAM" id="Coils"/>
    </source>
</evidence>
<gene>
    <name evidence="7" type="ORF">ACFQS9_16440</name>
</gene>
<dbReference type="InterPro" id="IPR015943">
    <property type="entry name" value="WD40/YVTN_repeat-like_dom_sf"/>
</dbReference>
<evidence type="ECO:0000256" key="3">
    <source>
        <dbReference type="PROSITE-ProRule" id="PRU00221"/>
    </source>
</evidence>
<dbReference type="EMBL" id="JBHTCS010000017">
    <property type="protein sequence ID" value="MFC7449487.1"/>
    <property type="molecule type" value="Genomic_DNA"/>
</dbReference>
<dbReference type="Gene3D" id="3.40.50.300">
    <property type="entry name" value="P-loop containing nucleotide triphosphate hydrolases"/>
    <property type="match status" value="1"/>
</dbReference>
<keyword evidence="5" id="KW-0812">Transmembrane</keyword>
<evidence type="ECO:0000256" key="5">
    <source>
        <dbReference type="SAM" id="Phobius"/>
    </source>
</evidence>
<dbReference type="RefSeq" id="WP_378406480.1">
    <property type="nucleotide sequence ID" value="NZ_JBHTCS010000017.1"/>
</dbReference>
<dbReference type="PROSITE" id="PS50294">
    <property type="entry name" value="WD_REPEATS_REGION"/>
    <property type="match status" value="2"/>
</dbReference>
<dbReference type="SUPFAM" id="SSF50998">
    <property type="entry name" value="Quinoprotein alcohol dehydrogenase-like"/>
    <property type="match status" value="1"/>
</dbReference>
<dbReference type="InterPro" id="IPR020472">
    <property type="entry name" value="WD40_PAC1"/>
</dbReference>
<dbReference type="Proteomes" id="UP001596484">
    <property type="component" value="Unassembled WGS sequence"/>
</dbReference>
<dbReference type="InterPro" id="IPR001680">
    <property type="entry name" value="WD40_rpt"/>
</dbReference>
<protein>
    <recommendedName>
        <fullName evidence="6">Novel STAND NTPase 1 domain-containing protein</fullName>
    </recommendedName>
</protein>
<dbReference type="PANTHER" id="PTHR19879:SF9">
    <property type="entry name" value="TRANSCRIPTION INITIATION FACTOR TFIID SUBUNIT 5"/>
    <property type="match status" value="1"/>
</dbReference>
<dbReference type="InterPro" id="IPR049052">
    <property type="entry name" value="nSTAND1"/>
</dbReference>
<dbReference type="SMART" id="SM00320">
    <property type="entry name" value="WD40"/>
    <property type="match status" value="9"/>
</dbReference>
<keyword evidence="5" id="KW-1133">Transmembrane helix</keyword>
<evidence type="ECO:0000313" key="8">
    <source>
        <dbReference type="Proteomes" id="UP001596484"/>
    </source>
</evidence>
<dbReference type="SUPFAM" id="SSF82171">
    <property type="entry name" value="DPP6 N-terminal domain-like"/>
    <property type="match status" value="1"/>
</dbReference>
<dbReference type="Gene3D" id="2.130.10.10">
    <property type="entry name" value="YVTN repeat-like/Quinoprotein amine dehydrogenase"/>
    <property type="match status" value="4"/>
</dbReference>
<feature type="repeat" description="WD" evidence="3">
    <location>
        <begin position="965"/>
        <end position="1006"/>
    </location>
</feature>
<feature type="repeat" description="WD" evidence="3">
    <location>
        <begin position="790"/>
        <end position="831"/>
    </location>
</feature>